<organism evidence="1 2">
    <name type="scientific">Violaceomyces palustris</name>
    <dbReference type="NCBI Taxonomy" id="1673888"/>
    <lineage>
        <taxon>Eukaryota</taxon>
        <taxon>Fungi</taxon>
        <taxon>Dikarya</taxon>
        <taxon>Basidiomycota</taxon>
        <taxon>Ustilaginomycotina</taxon>
        <taxon>Ustilaginomycetes</taxon>
        <taxon>Violaceomycetales</taxon>
        <taxon>Violaceomycetaceae</taxon>
        <taxon>Violaceomyces</taxon>
    </lineage>
</organism>
<evidence type="ECO:0000313" key="2">
    <source>
        <dbReference type="Proteomes" id="UP000245626"/>
    </source>
</evidence>
<keyword evidence="2" id="KW-1185">Reference proteome</keyword>
<protein>
    <submittedName>
        <fullName evidence="1">Uncharacterized protein</fullName>
    </submittedName>
</protein>
<gene>
    <name evidence="1" type="ORF">IE53DRAFT_243428</name>
</gene>
<name>A0ACD0NP97_9BASI</name>
<evidence type="ECO:0000313" key="1">
    <source>
        <dbReference type="EMBL" id="PWN47580.1"/>
    </source>
</evidence>
<proteinExistence type="predicted"/>
<accession>A0ACD0NP97</accession>
<dbReference type="Proteomes" id="UP000245626">
    <property type="component" value="Unassembled WGS sequence"/>
</dbReference>
<dbReference type="EMBL" id="KZ820393">
    <property type="protein sequence ID" value="PWN47580.1"/>
    <property type="molecule type" value="Genomic_DNA"/>
</dbReference>
<reference evidence="1 2" key="1">
    <citation type="journal article" date="2018" name="Mol. Biol. Evol.">
        <title>Broad Genomic Sampling Reveals a Smut Pathogenic Ancestry of the Fungal Clade Ustilaginomycotina.</title>
        <authorList>
            <person name="Kijpornyongpan T."/>
            <person name="Mondo S.J."/>
            <person name="Barry K."/>
            <person name="Sandor L."/>
            <person name="Lee J."/>
            <person name="Lipzen A."/>
            <person name="Pangilinan J."/>
            <person name="LaButti K."/>
            <person name="Hainaut M."/>
            <person name="Henrissat B."/>
            <person name="Grigoriev I.V."/>
            <person name="Spatafora J.W."/>
            <person name="Aime M.C."/>
        </authorList>
    </citation>
    <scope>NUCLEOTIDE SEQUENCE [LARGE SCALE GENOMIC DNA]</scope>
    <source>
        <strain evidence="1 2">SA 807</strain>
    </source>
</reference>
<sequence length="117" mass="13414">MQSCTNHSRHPRINFSSSSSSFFGLSIFEFWIVSLAMFLMSIEGTFSSRVGFDRTRYPHLHLHLMSSPFPHSLLLKRIGKVLRVTDRSWSFPPLLSLHTRFTGLSIFPGSPRQRCIG</sequence>